<evidence type="ECO:0000313" key="2">
    <source>
        <dbReference type="EMBL" id="GCL46208.1"/>
    </source>
</evidence>
<keyword evidence="1" id="KW-1133">Transmembrane helix</keyword>
<keyword evidence="1" id="KW-0472">Membrane</keyword>
<keyword evidence="1" id="KW-0812">Transmembrane</keyword>
<reference evidence="2 3" key="1">
    <citation type="submission" date="2019-02" db="EMBL/GenBank/DDBJ databases">
        <title>Draft genome sequence of Arthrospira platensis NIES-3787.</title>
        <authorList>
            <person name="Yamaguchi H."/>
            <person name="Suzuki S."/>
            <person name="Kawachi M."/>
        </authorList>
    </citation>
    <scope>NUCLEOTIDE SEQUENCE [LARGE SCALE GENOMIC DNA]</scope>
    <source>
        <strain evidence="2 3">NIES-3787</strain>
    </source>
</reference>
<accession>A0A6H9FTB4</accession>
<comment type="caution">
    <text evidence="2">The sequence shown here is derived from an EMBL/GenBank/DDBJ whole genome shotgun (WGS) entry which is preliminary data.</text>
</comment>
<dbReference type="Proteomes" id="UP000438874">
    <property type="component" value="Unassembled WGS sequence"/>
</dbReference>
<sequence length="40" mass="4542">MFLLAITVVMVIGIINQKIEYALIFAATLTIILIAFLWFL</sequence>
<name>A0A6H9FTB4_MICAE</name>
<evidence type="ECO:0000313" key="3">
    <source>
        <dbReference type="Proteomes" id="UP000438874"/>
    </source>
</evidence>
<dbReference type="AlphaFoldDB" id="A0A6H9FTB4"/>
<protein>
    <submittedName>
        <fullName evidence="2">Uncharacterized protein</fullName>
    </submittedName>
</protein>
<evidence type="ECO:0000256" key="1">
    <source>
        <dbReference type="SAM" id="Phobius"/>
    </source>
</evidence>
<organism evidence="2 3">
    <name type="scientific">Microcystis aeruginosa NIES-3787</name>
    <dbReference type="NCBI Taxonomy" id="2517782"/>
    <lineage>
        <taxon>Bacteria</taxon>
        <taxon>Bacillati</taxon>
        <taxon>Cyanobacteriota</taxon>
        <taxon>Cyanophyceae</taxon>
        <taxon>Oscillatoriophycideae</taxon>
        <taxon>Chroococcales</taxon>
        <taxon>Microcystaceae</taxon>
        <taxon>Microcystis</taxon>
    </lineage>
</organism>
<feature type="transmembrane region" description="Helical" evidence="1">
    <location>
        <begin position="21"/>
        <end position="39"/>
    </location>
</feature>
<proteinExistence type="predicted"/>
<dbReference type="EMBL" id="BJCH01000017">
    <property type="protein sequence ID" value="GCL46208.1"/>
    <property type="molecule type" value="Genomic_DNA"/>
</dbReference>
<gene>
    <name evidence="2" type="ORF">NIES3787_19000</name>
</gene>